<evidence type="ECO:0000313" key="2">
    <source>
        <dbReference type="EMBL" id="THH27812.1"/>
    </source>
</evidence>
<comment type="caution">
    <text evidence="2">The sequence shown here is derived from an EMBL/GenBank/DDBJ whole genome shotgun (WGS) entry which is preliminary data.</text>
</comment>
<keyword evidence="1" id="KW-0472">Membrane</keyword>
<sequence>MSSSTNISAKSLTTDDRRSHGIVLRKYMATPWTRFVNVVLAYSSLAAAAYMPTTGSDPSFLVLFIYLSVLSQAPVRFRDVGLPYLPPVYYATGAVSFASLLWGLYATGDSSSPVYYWGRQAETITDSEAIYVVCFTVLYGALVVVITPVLYDPWMICLNG</sequence>
<gene>
    <name evidence="2" type="ORF">EUX98_g6376</name>
</gene>
<dbReference type="AlphaFoldDB" id="A0A4S4MP98"/>
<keyword evidence="1" id="KW-1133">Transmembrane helix</keyword>
<evidence type="ECO:0000313" key="3">
    <source>
        <dbReference type="Proteomes" id="UP000308730"/>
    </source>
</evidence>
<proteinExistence type="predicted"/>
<organism evidence="2 3">
    <name type="scientific">Antrodiella citrinella</name>
    <dbReference type="NCBI Taxonomy" id="2447956"/>
    <lineage>
        <taxon>Eukaryota</taxon>
        <taxon>Fungi</taxon>
        <taxon>Dikarya</taxon>
        <taxon>Basidiomycota</taxon>
        <taxon>Agaricomycotina</taxon>
        <taxon>Agaricomycetes</taxon>
        <taxon>Polyporales</taxon>
        <taxon>Steccherinaceae</taxon>
        <taxon>Antrodiella</taxon>
    </lineage>
</organism>
<accession>A0A4S4MP98</accession>
<evidence type="ECO:0000256" key="1">
    <source>
        <dbReference type="SAM" id="Phobius"/>
    </source>
</evidence>
<feature type="transmembrane region" description="Helical" evidence="1">
    <location>
        <begin position="129"/>
        <end position="151"/>
    </location>
</feature>
<feature type="transmembrane region" description="Helical" evidence="1">
    <location>
        <begin position="35"/>
        <end position="52"/>
    </location>
</feature>
<dbReference type="Proteomes" id="UP000308730">
    <property type="component" value="Unassembled WGS sequence"/>
</dbReference>
<dbReference type="EMBL" id="SGPM01000223">
    <property type="protein sequence ID" value="THH27812.1"/>
    <property type="molecule type" value="Genomic_DNA"/>
</dbReference>
<protein>
    <submittedName>
        <fullName evidence="2">Uncharacterized protein</fullName>
    </submittedName>
</protein>
<keyword evidence="1" id="KW-0812">Transmembrane</keyword>
<name>A0A4S4MP98_9APHY</name>
<reference evidence="2 3" key="1">
    <citation type="submission" date="2019-02" db="EMBL/GenBank/DDBJ databases">
        <title>Genome sequencing of the rare red list fungi Antrodiella citrinella (Flaviporus citrinellus).</title>
        <authorList>
            <person name="Buettner E."/>
            <person name="Kellner H."/>
        </authorList>
    </citation>
    <scope>NUCLEOTIDE SEQUENCE [LARGE SCALE GENOMIC DNA]</scope>
    <source>
        <strain evidence="2 3">DSM 108506</strain>
    </source>
</reference>
<keyword evidence="3" id="KW-1185">Reference proteome</keyword>
<feature type="transmembrane region" description="Helical" evidence="1">
    <location>
        <begin position="87"/>
        <end position="105"/>
    </location>
</feature>